<dbReference type="PANTHER" id="PTHR24361">
    <property type="entry name" value="MITOGEN-ACTIVATED KINASE KINASE KINASE"/>
    <property type="match status" value="1"/>
</dbReference>
<dbReference type="InterPro" id="IPR023780">
    <property type="entry name" value="Chromo_domain"/>
</dbReference>
<sequence>MNKRTLRRESESMRIKKKKKIKSSNDGDFEVERILDHVTFEHAYNQYYINKNKRYENMFSESTGCSRIDTYKFYFLIKWKHYDEKDATWESEANCLSMDNLRSYKQINGLPEECIQIRGNVKNGKVEVYNEFVDRKGDDNMNNKPFGFYPENTNYNEKFGMLPHNILKNSTKLKNSNDLKIWLKKHNSHKYAVFECDMSFLPCTSVNNYSEFEKWQQEAQMYDKSYISSIIQHPNCVKMLEYYYKHEKLGENYNISYCYVYEWLEKSLEDQIFEDEMTVETSKKMFSDILSILSLLHDYGIHQNISANHIFKKGDDYKLGYFKNFHFYSDPKEINNKRCYSRVYKPLKNYGELDEVSLDINALAVVLLESITGSTVKNMENGTIIEHEIEAKFSSLDEPEKSIISTILNCSENIHVKKLPKYRFSAKSLLKHPWISKNEFSNFTKCHFLASYLSYPIEEVLFYNENEEVKTVIDRIVQLYFEETDDVYYQALFLPNFTEQGLITYVESGACFSEILNANKESKLLIVPILRANHPHPLINPIITFVYFEKEFGTVPIIIESEPMNDMTVAKTVIEQAFPISQRYLPFVVLRFPVEYGNIDADYGYIDESIVDTEIKHSFVNKKEIENELSEPGSTYNIQQKIYKSKVDNSNKKEYQGKYKFCEFLMNFLNLLMSKCTTEDDATL</sequence>
<dbReference type="OrthoDB" id="5873412at2759"/>
<name>A0A9P1IAP8_9PELO</name>
<dbReference type="SUPFAM" id="SSF54160">
    <property type="entry name" value="Chromo domain-like"/>
    <property type="match status" value="1"/>
</dbReference>
<protein>
    <recommendedName>
        <fullName evidence="5">Chromo domain-containing protein</fullName>
    </recommendedName>
</protein>
<dbReference type="PROSITE" id="PS50013">
    <property type="entry name" value="CHROMO_2"/>
    <property type="match status" value="1"/>
</dbReference>
<dbReference type="InterPro" id="IPR000953">
    <property type="entry name" value="Chromo/chromo_shadow_dom"/>
</dbReference>
<accession>A0A9P1IAP8</accession>
<dbReference type="Pfam" id="PF00385">
    <property type="entry name" value="Chromo"/>
    <property type="match status" value="1"/>
</dbReference>
<dbReference type="PANTHER" id="PTHR24361:SF414">
    <property type="entry name" value="MITOGEN-ACTIVATED PROTEIN KINASE KINASE KINASE 1"/>
    <property type="match status" value="1"/>
</dbReference>
<dbReference type="InterPro" id="IPR016197">
    <property type="entry name" value="Chromo-like_dom_sf"/>
</dbReference>
<dbReference type="Proteomes" id="UP001152747">
    <property type="component" value="Unassembled WGS sequence"/>
</dbReference>
<reference evidence="3" key="1">
    <citation type="submission" date="2022-11" db="EMBL/GenBank/DDBJ databases">
        <authorList>
            <person name="Kikuchi T."/>
        </authorList>
    </citation>
    <scope>NUCLEOTIDE SEQUENCE</scope>
    <source>
        <strain evidence="3">PS1010</strain>
    </source>
</reference>
<evidence type="ECO:0000259" key="2">
    <source>
        <dbReference type="PROSITE" id="PS50013"/>
    </source>
</evidence>
<dbReference type="SMART" id="SM00220">
    <property type="entry name" value="S_TKc"/>
    <property type="match status" value="1"/>
</dbReference>
<dbReference type="GO" id="GO:0004674">
    <property type="term" value="F:protein serine/threonine kinase activity"/>
    <property type="evidence" value="ECO:0007669"/>
    <property type="project" value="TreeGrafter"/>
</dbReference>
<dbReference type="Gene3D" id="1.10.510.10">
    <property type="entry name" value="Transferase(Phosphotransferase) domain 1"/>
    <property type="match status" value="1"/>
</dbReference>
<dbReference type="SMART" id="SM00298">
    <property type="entry name" value="CHROMO"/>
    <property type="match status" value="1"/>
</dbReference>
<feature type="domain" description="Protein kinase" evidence="1">
    <location>
        <begin position="167"/>
        <end position="435"/>
    </location>
</feature>
<dbReference type="InterPro" id="IPR053235">
    <property type="entry name" value="Ser_Thr_kinase"/>
</dbReference>
<dbReference type="PROSITE" id="PS50011">
    <property type="entry name" value="PROTEIN_KINASE_DOM"/>
    <property type="match status" value="1"/>
</dbReference>
<organism evidence="3 4">
    <name type="scientific">Caenorhabditis angaria</name>
    <dbReference type="NCBI Taxonomy" id="860376"/>
    <lineage>
        <taxon>Eukaryota</taxon>
        <taxon>Metazoa</taxon>
        <taxon>Ecdysozoa</taxon>
        <taxon>Nematoda</taxon>
        <taxon>Chromadorea</taxon>
        <taxon>Rhabditida</taxon>
        <taxon>Rhabditina</taxon>
        <taxon>Rhabditomorpha</taxon>
        <taxon>Rhabditoidea</taxon>
        <taxon>Rhabditidae</taxon>
        <taxon>Peloderinae</taxon>
        <taxon>Caenorhabditis</taxon>
    </lineage>
</organism>
<dbReference type="GO" id="GO:0005737">
    <property type="term" value="C:cytoplasm"/>
    <property type="evidence" value="ECO:0007669"/>
    <property type="project" value="TreeGrafter"/>
</dbReference>
<dbReference type="InterPro" id="IPR011009">
    <property type="entry name" value="Kinase-like_dom_sf"/>
</dbReference>
<dbReference type="CDD" id="cd00024">
    <property type="entry name" value="CD_CSD"/>
    <property type="match status" value="1"/>
</dbReference>
<dbReference type="Gene3D" id="2.40.50.40">
    <property type="match status" value="1"/>
</dbReference>
<dbReference type="SUPFAM" id="SSF56112">
    <property type="entry name" value="Protein kinase-like (PK-like)"/>
    <property type="match status" value="1"/>
</dbReference>
<dbReference type="GO" id="GO:0005524">
    <property type="term" value="F:ATP binding"/>
    <property type="evidence" value="ECO:0007669"/>
    <property type="project" value="InterPro"/>
</dbReference>
<proteinExistence type="predicted"/>
<evidence type="ECO:0008006" key="5">
    <source>
        <dbReference type="Google" id="ProtNLM"/>
    </source>
</evidence>
<evidence type="ECO:0000313" key="4">
    <source>
        <dbReference type="Proteomes" id="UP001152747"/>
    </source>
</evidence>
<evidence type="ECO:0000313" key="3">
    <source>
        <dbReference type="EMBL" id="CAI5441178.1"/>
    </source>
</evidence>
<dbReference type="InterPro" id="IPR000719">
    <property type="entry name" value="Prot_kinase_dom"/>
</dbReference>
<feature type="domain" description="Chromo" evidence="2">
    <location>
        <begin position="29"/>
        <end position="106"/>
    </location>
</feature>
<keyword evidence="4" id="KW-1185">Reference proteome</keyword>
<dbReference type="AlphaFoldDB" id="A0A9P1IAP8"/>
<evidence type="ECO:0000259" key="1">
    <source>
        <dbReference type="PROSITE" id="PS50011"/>
    </source>
</evidence>
<gene>
    <name evidence="3" type="ORF">CAMP_LOCUS3815</name>
</gene>
<dbReference type="EMBL" id="CANHGI010000002">
    <property type="protein sequence ID" value="CAI5441178.1"/>
    <property type="molecule type" value="Genomic_DNA"/>
</dbReference>
<comment type="caution">
    <text evidence="3">The sequence shown here is derived from an EMBL/GenBank/DDBJ whole genome shotgun (WGS) entry which is preliminary data.</text>
</comment>